<proteinExistence type="predicted"/>
<protein>
    <submittedName>
        <fullName evidence="1">Uncharacterized protein</fullName>
    </submittedName>
</protein>
<keyword evidence="2" id="KW-1185">Reference proteome</keyword>
<evidence type="ECO:0000313" key="2">
    <source>
        <dbReference type="Proteomes" id="UP000478052"/>
    </source>
</evidence>
<dbReference type="EMBL" id="VUJU01000644">
    <property type="protein sequence ID" value="KAF0769132.1"/>
    <property type="molecule type" value="Genomic_DNA"/>
</dbReference>
<evidence type="ECO:0000313" key="1">
    <source>
        <dbReference type="EMBL" id="KAF0769132.1"/>
    </source>
</evidence>
<name>A0A6G0ZEI7_APHCR</name>
<organism evidence="1 2">
    <name type="scientific">Aphis craccivora</name>
    <name type="common">Cowpea aphid</name>
    <dbReference type="NCBI Taxonomy" id="307492"/>
    <lineage>
        <taxon>Eukaryota</taxon>
        <taxon>Metazoa</taxon>
        <taxon>Ecdysozoa</taxon>
        <taxon>Arthropoda</taxon>
        <taxon>Hexapoda</taxon>
        <taxon>Insecta</taxon>
        <taxon>Pterygota</taxon>
        <taxon>Neoptera</taxon>
        <taxon>Paraneoptera</taxon>
        <taxon>Hemiptera</taxon>
        <taxon>Sternorrhyncha</taxon>
        <taxon>Aphidomorpha</taxon>
        <taxon>Aphidoidea</taxon>
        <taxon>Aphididae</taxon>
        <taxon>Aphidini</taxon>
        <taxon>Aphis</taxon>
        <taxon>Aphis</taxon>
    </lineage>
</organism>
<gene>
    <name evidence="1" type="ORF">FWK35_00008902</name>
</gene>
<dbReference type="Proteomes" id="UP000478052">
    <property type="component" value="Unassembled WGS sequence"/>
</dbReference>
<comment type="caution">
    <text evidence="1">The sequence shown here is derived from an EMBL/GenBank/DDBJ whole genome shotgun (WGS) entry which is preliminary data.</text>
</comment>
<sequence>MVCVFFCLCTRERVEIMLRFQTLGVVSDGKLNLVDALGRSFFEIPNSFHKHLEKS</sequence>
<reference evidence="1 2" key="1">
    <citation type="submission" date="2019-08" db="EMBL/GenBank/DDBJ databases">
        <title>Whole genome of Aphis craccivora.</title>
        <authorList>
            <person name="Voronova N.V."/>
            <person name="Shulinski R.S."/>
            <person name="Bandarenka Y.V."/>
            <person name="Zhorov D.G."/>
            <person name="Warner D."/>
        </authorList>
    </citation>
    <scope>NUCLEOTIDE SEQUENCE [LARGE SCALE GENOMIC DNA]</scope>
    <source>
        <strain evidence="1">180601</strain>
        <tissue evidence="1">Whole Body</tissue>
    </source>
</reference>
<dbReference type="AlphaFoldDB" id="A0A6G0ZEI7"/>
<accession>A0A6G0ZEI7</accession>